<dbReference type="GeneID" id="28737450"/>
<dbReference type="SMART" id="SM00046">
    <property type="entry name" value="DAGKc"/>
    <property type="match status" value="1"/>
</dbReference>
<feature type="domain" description="DAGKc" evidence="2">
    <location>
        <begin position="143"/>
        <end position="281"/>
    </location>
</feature>
<feature type="region of interest" description="Disordered" evidence="1">
    <location>
        <begin position="521"/>
        <end position="544"/>
    </location>
</feature>
<dbReference type="Pfam" id="PF24321">
    <property type="entry name" value="DUF7493"/>
    <property type="match status" value="1"/>
</dbReference>
<keyword evidence="3" id="KW-0418">Kinase</keyword>
<sequence>MASADPFSDHAAVDDHERVDRPAAIPHDTERELIASATLALGRNATLTLGTDSLILLDEGLYGSSRTRCCGLLSEGTAQTRSIPYYNILWAEIAQLSITIHYAKASKSTVNVAYLHYTFESASDSAIKWVERLMSRAYPGTTQRQKRIKLLINPFGGTGRAAKLYTSRVEPILAAARCSVDVERTAYSGHAVDIASKLDLDTYDVLACCSGDGLPHECFNGLAQHTDPHALQKIAVTQLPCGSGNAFCWNFNGTGDPAIAALAVVKGQRAPFDLASVTQGDKRTLSFLSQSIGIVAESDLGTDNIRWMGEARFTYGFLVRLLTKKRYPCDIAVKEEIVDKAAIKHHFAEQARHKLDTDWEQTRTKGLPVLKYGTIQSPLPTPEQGWTPLQTYPTLGNFYSGNMCWMAGDAPFFPASLPSDGMLDLVTIDGGISRTKQIKMLLAVPKNTFFDMPEVKVRKISAVRVIPKYGKFAEGARPGKDGSEEAYFSVCGEKFPFEPFQIEIHQGIGTVLAKRPGLYEGPGPAGWEQLLRDDVEGGSESESA</sequence>
<dbReference type="GO" id="GO:0016020">
    <property type="term" value="C:membrane"/>
    <property type="evidence" value="ECO:0007669"/>
    <property type="project" value="TreeGrafter"/>
</dbReference>
<dbReference type="OrthoDB" id="3853857at2759"/>
<evidence type="ECO:0000313" key="3">
    <source>
        <dbReference type="EMBL" id="KPI41847.1"/>
    </source>
</evidence>
<keyword evidence="3" id="KW-0808">Transferase</keyword>
<dbReference type="GO" id="GO:0005737">
    <property type="term" value="C:cytoplasm"/>
    <property type="evidence" value="ECO:0007669"/>
    <property type="project" value="TreeGrafter"/>
</dbReference>
<evidence type="ECO:0000313" key="4">
    <source>
        <dbReference type="Proteomes" id="UP000038010"/>
    </source>
</evidence>
<dbReference type="Proteomes" id="UP000038010">
    <property type="component" value="Unassembled WGS sequence"/>
</dbReference>
<dbReference type="VEuPathDB" id="FungiDB:AB675_5364"/>
<dbReference type="AlphaFoldDB" id="A0A0N1HBQ4"/>
<dbReference type="PANTHER" id="PTHR12358">
    <property type="entry name" value="SPHINGOSINE KINASE"/>
    <property type="match status" value="1"/>
</dbReference>
<dbReference type="PANTHER" id="PTHR12358:SF31">
    <property type="entry name" value="ACYLGLYCEROL KINASE, MITOCHONDRIAL"/>
    <property type="match status" value="1"/>
</dbReference>
<dbReference type="InterPro" id="IPR001206">
    <property type="entry name" value="Diacylglycerol_kinase_cat_dom"/>
</dbReference>
<feature type="compositionally biased region" description="Basic and acidic residues" evidence="1">
    <location>
        <begin position="7"/>
        <end position="20"/>
    </location>
</feature>
<dbReference type="PROSITE" id="PS50146">
    <property type="entry name" value="DAGK"/>
    <property type="match status" value="1"/>
</dbReference>
<evidence type="ECO:0000256" key="1">
    <source>
        <dbReference type="SAM" id="MobiDB-lite"/>
    </source>
</evidence>
<dbReference type="Pfam" id="PF00781">
    <property type="entry name" value="DAGK_cat"/>
    <property type="match status" value="1"/>
</dbReference>
<organism evidence="3 4">
    <name type="scientific">Cyphellophora attinorum</name>
    <dbReference type="NCBI Taxonomy" id="1664694"/>
    <lineage>
        <taxon>Eukaryota</taxon>
        <taxon>Fungi</taxon>
        <taxon>Dikarya</taxon>
        <taxon>Ascomycota</taxon>
        <taxon>Pezizomycotina</taxon>
        <taxon>Eurotiomycetes</taxon>
        <taxon>Chaetothyriomycetidae</taxon>
        <taxon>Chaetothyriales</taxon>
        <taxon>Cyphellophoraceae</taxon>
        <taxon>Cyphellophora</taxon>
    </lineage>
</organism>
<feature type="region of interest" description="Disordered" evidence="1">
    <location>
        <begin position="1"/>
        <end position="20"/>
    </location>
</feature>
<dbReference type="RefSeq" id="XP_018001810.1">
    <property type="nucleotide sequence ID" value="XM_018145570.1"/>
</dbReference>
<dbReference type="InterPro" id="IPR050187">
    <property type="entry name" value="Lipid_Phosphate_FormReg"/>
</dbReference>
<dbReference type="GO" id="GO:0016773">
    <property type="term" value="F:phosphotransferase activity, alcohol group as acceptor"/>
    <property type="evidence" value="ECO:0007669"/>
    <property type="project" value="UniProtKB-ARBA"/>
</dbReference>
<reference evidence="3 4" key="1">
    <citation type="submission" date="2015-06" db="EMBL/GenBank/DDBJ databases">
        <title>Draft genome of the ant-associated black yeast Phialophora attae CBS 131958.</title>
        <authorList>
            <person name="Moreno L.F."/>
            <person name="Stielow B.J."/>
            <person name="de Hoog S."/>
            <person name="Vicente V.A."/>
            <person name="Weiss V.A."/>
            <person name="de Vries M."/>
            <person name="Cruz L.M."/>
            <person name="Souza E.M."/>
        </authorList>
    </citation>
    <scope>NUCLEOTIDE SEQUENCE [LARGE SCALE GENOMIC DNA]</scope>
    <source>
        <strain evidence="3 4">CBS 131958</strain>
    </source>
</reference>
<dbReference type="GO" id="GO:0046512">
    <property type="term" value="P:sphingosine biosynthetic process"/>
    <property type="evidence" value="ECO:0007669"/>
    <property type="project" value="TreeGrafter"/>
</dbReference>
<keyword evidence="4" id="KW-1185">Reference proteome</keyword>
<dbReference type="GO" id="GO:0001727">
    <property type="term" value="F:lipid kinase activity"/>
    <property type="evidence" value="ECO:0007669"/>
    <property type="project" value="UniProtKB-ARBA"/>
</dbReference>
<dbReference type="Gene3D" id="2.60.200.40">
    <property type="match status" value="1"/>
</dbReference>
<dbReference type="Gene3D" id="3.40.50.10330">
    <property type="entry name" value="Probable inorganic polyphosphate/atp-NAD kinase, domain 1"/>
    <property type="match status" value="1"/>
</dbReference>
<name>A0A0N1HBQ4_9EURO</name>
<evidence type="ECO:0000259" key="2">
    <source>
        <dbReference type="PROSITE" id="PS50146"/>
    </source>
</evidence>
<dbReference type="EMBL" id="LFJN01000008">
    <property type="protein sequence ID" value="KPI41847.1"/>
    <property type="molecule type" value="Genomic_DNA"/>
</dbReference>
<comment type="caution">
    <text evidence="3">The sequence shown here is derived from an EMBL/GenBank/DDBJ whole genome shotgun (WGS) entry which is preliminary data.</text>
</comment>
<accession>A0A0N1HBQ4</accession>
<dbReference type="InterPro" id="IPR016064">
    <property type="entry name" value="NAD/diacylglycerol_kinase_sf"/>
</dbReference>
<proteinExistence type="predicted"/>
<dbReference type="STRING" id="1664694.A0A0N1HBQ4"/>
<dbReference type="InterPro" id="IPR017438">
    <property type="entry name" value="ATP-NAD_kinase_N"/>
</dbReference>
<dbReference type="SUPFAM" id="SSF111331">
    <property type="entry name" value="NAD kinase/diacylglycerol kinase-like"/>
    <property type="match status" value="1"/>
</dbReference>
<protein>
    <submittedName>
        <fullName evidence="3">Sphingoid long chain base kinase 4</fullName>
    </submittedName>
</protein>
<gene>
    <name evidence="3" type="ORF">AB675_5364</name>
</gene>
<dbReference type="InterPro" id="IPR055916">
    <property type="entry name" value="DUF7493"/>
</dbReference>